<gene>
    <name evidence="2" type="ORF">BSPP4475_16210</name>
</gene>
<dbReference type="Proteomes" id="UP001189619">
    <property type="component" value="Chromosome"/>
</dbReference>
<feature type="domain" description="Phage tail fibre protein N-terminal" evidence="1">
    <location>
        <begin position="1"/>
        <end position="141"/>
    </location>
</feature>
<dbReference type="RefSeq" id="WP_304414624.1">
    <property type="nucleotide sequence ID" value="NZ_OY569118.1"/>
</dbReference>
<dbReference type="EMBL" id="OY569118">
    <property type="protein sequence ID" value="CAJ1003868.1"/>
    <property type="molecule type" value="Genomic_DNA"/>
</dbReference>
<keyword evidence="3" id="KW-1185">Reference proteome</keyword>
<proteinExistence type="predicted"/>
<protein>
    <submittedName>
        <fullName evidence="2">Phage tail protein</fullName>
    </submittedName>
</protein>
<accession>A0AA48MBQ3</accession>
<dbReference type="InterPro" id="IPR022225">
    <property type="entry name" value="Phage_tail_fibre_N"/>
</dbReference>
<evidence type="ECO:0000313" key="3">
    <source>
        <dbReference type="Proteomes" id="UP001189619"/>
    </source>
</evidence>
<organism evidence="2 3">
    <name type="scientific">Brevibacillus aydinogluensis</name>
    <dbReference type="NCBI Taxonomy" id="927786"/>
    <lineage>
        <taxon>Bacteria</taxon>
        <taxon>Bacillati</taxon>
        <taxon>Bacillota</taxon>
        <taxon>Bacilli</taxon>
        <taxon>Bacillales</taxon>
        <taxon>Paenibacillaceae</taxon>
        <taxon>Brevibacillus</taxon>
    </lineage>
</organism>
<evidence type="ECO:0000259" key="1">
    <source>
        <dbReference type="Pfam" id="PF12571"/>
    </source>
</evidence>
<dbReference type="Pfam" id="PF12571">
    <property type="entry name" value="Phage_tail_fib"/>
    <property type="match status" value="1"/>
</dbReference>
<name>A0AA48MBQ3_9BACL</name>
<dbReference type="KEGG" id="bayd:BSPP4475_16210"/>
<evidence type="ECO:0000313" key="2">
    <source>
        <dbReference type="EMBL" id="CAJ1003868.1"/>
    </source>
</evidence>
<dbReference type="AlphaFoldDB" id="A0AA48MBQ3"/>
<reference evidence="2" key="1">
    <citation type="submission" date="2023-07" db="EMBL/GenBank/DDBJ databases">
        <authorList>
            <person name="Ivanov I."/>
            <person name="Teneva D."/>
            <person name="Stoikov I."/>
        </authorList>
    </citation>
    <scope>NUCLEOTIDE SEQUENCE</scope>
    <source>
        <strain evidence="2">4475</strain>
    </source>
</reference>
<sequence>MAEFLGSVITNLGLQLQTKAQMGTRLTFTRVAIGNGYATKEQLKGLDALVNETLSLPITEIRKVKTGQVQIKAVLSNQGMSSGVFVREIGLFANDPDLGEILYCVANAGSTADYLPPDNGTDVVEEIININTLIGEASDVTAVISDQAFVTIDQFQEHVNDTNLHISRAEFDAAISSLRNEVQLIKATFPDSFTHNLFSKVFTNLDGVILSSGYFNEAQARLEV</sequence>